<dbReference type="SUPFAM" id="SSF69989">
    <property type="entry name" value="C-terminal domain of PLC-beta"/>
    <property type="match status" value="1"/>
</dbReference>
<feature type="domain" description="Phospholipase C-beta C-terminal" evidence="2">
    <location>
        <begin position="2"/>
        <end position="172"/>
    </location>
</feature>
<dbReference type="OMA" id="MSITREM"/>
<reference evidence="4" key="1">
    <citation type="submission" date="2025-08" db="UniProtKB">
        <authorList>
            <consortium name="RefSeq"/>
        </authorList>
    </citation>
    <scope>IDENTIFICATION</scope>
    <source>
        <strain evidence="4">Airmid</strain>
    </source>
</reference>
<evidence type="ECO:0000259" key="2">
    <source>
        <dbReference type="Pfam" id="PF08703"/>
    </source>
</evidence>
<proteinExistence type="predicted"/>
<evidence type="ECO:0000313" key="3">
    <source>
        <dbReference type="Proteomes" id="UP000515146"/>
    </source>
</evidence>
<accession>A0A6P6Y504</accession>
<keyword evidence="1" id="KW-0175">Coiled coil</keyword>
<dbReference type="KEGG" id="dpte:113794204"/>
<dbReference type="InParanoid" id="A0A6P6Y504"/>
<dbReference type="AlphaFoldDB" id="A0A6P6Y504"/>
<dbReference type="Proteomes" id="UP000515146">
    <property type="component" value="Unplaced"/>
</dbReference>
<protein>
    <submittedName>
        <fullName evidence="4">1-phosphatidylinositol 4,5-bisphosphate phosphodiesterase beta-1-like</fullName>
    </submittedName>
</protein>
<dbReference type="RefSeq" id="XP_027200106.1">
    <property type="nucleotide sequence ID" value="XM_027344305.1"/>
</dbReference>
<dbReference type="GO" id="GO:0016042">
    <property type="term" value="P:lipid catabolic process"/>
    <property type="evidence" value="ECO:0007669"/>
    <property type="project" value="InterPro"/>
</dbReference>
<organism evidence="3 4">
    <name type="scientific">Dermatophagoides pteronyssinus</name>
    <name type="common">European house dust mite</name>
    <dbReference type="NCBI Taxonomy" id="6956"/>
    <lineage>
        <taxon>Eukaryota</taxon>
        <taxon>Metazoa</taxon>
        <taxon>Ecdysozoa</taxon>
        <taxon>Arthropoda</taxon>
        <taxon>Chelicerata</taxon>
        <taxon>Arachnida</taxon>
        <taxon>Acari</taxon>
        <taxon>Acariformes</taxon>
        <taxon>Sarcoptiformes</taxon>
        <taxon>Astigmata</taxon>
        <taxon>Psoroptidia</taxon>
        <taxon>Analgoidea</taxon>
        <taxon>Pyroglyphidae</taxon>
        <taxon>Dermatophagoidinae</taxon>
        <taxon>Dermatophagoides</taxon>
    </lineage>
</organism>
<dbReference type="Pfam" id="PF08703">
    <property type="entry name" value="PLC-beta_C"/>
    <property type="match status" value="1"/>
</dbReference>
<dbReference type="OrthoDB" id="269822at2759"/>
<feature type="coiled-coil region" evidence="1">
    <location>
        <begin position="101"/>
        <end position="161"/>
    </location>
</feature>
<dbReference type="InterPro" id="IPR042531">
    <property type="entry name" value="PLC-beta_C_sf"/>
</dbReference>
<evidence type="ECO:0000313" key="4">
    <source>
        <dbReference type="RefSeq" id="XP_027200106.1"/>
    </source>
</evidence>
<gene>
    <name evidence="4" type="primary">LOC113794204</name>
</gene>
<evidence type="ECO:0000256" key="1">
    <source>
        <dbReference type="SAM" id="Coils"/>
    </source>
</evidence>
<feature type="coiled-coil region" evidence="1">
    <location>
        <begin position="10"/>
        <end position="51"/>
    </location>
</feature>
<dbReference type="GO" id="GO:0005509">
    <property type="term" value="F:calcium ion binding"/>
    <property type="evidence" value="ECO:0007669"/>
    <property type="project" value="InterPro"/>
</dbReference>
<dbReference type="InterPro" id="IPR014815">
    <property type="entry name" value="PLC-beta_C"/>
</dbReference>
<dbReference type="Gene3D" id="1.20.1230.10">
    <property type="entry name" value="Phospholipase C beta, distal C-terminal domain"/>
    <property type="match status" value="1"/>
</dbReference>
<dbReference type="CTD" id="33204"/>
<keyword evidence="3" id="KW-1185">Reference proteome</keyword>
<dbReference type="GO" id="GO:0004435">
    <property type="term" value="F:phosphatidylinositol-4,5-bisphosphate phospholipase C activity"/>
    <property type="evidence" value="ECO:0007669"/>
    <property type="project" value="InterPro"/>
</dbReference>
<sequence>MKELQRTFSINILNSFLEQYKEEFKAFENRYEQLCAALDKAMEESQNQQKQYLNSLHDKEVQSLMKRLDGQNKEELTVLSKSHKDKNELARIKRELQQKLIDQAVQERQRLQLLLDKRKIELLEKHKKQERKLQEEKKHLLDEKQQECEQKSEHMKQKFNECGESFFIKMFGLE</sequence>
<name>A0A6P6Y504_DERPT</name>